<dbReference type="GO" id="GO:0010468">
    <property type="term" value="P:regulation of gene expression"/>
    <property type="evidence" value="ECO:0007669"/>
    <property type="project" value="TreeGrafter"/>
</dbReference>
<accession>A0AA38TI46</accession>
<dbReference type="GO" id="GO:0004525">
    <property type="term" value="F:ribonuclease III activity"/>
    <property type="evidence" value="ECO:0007669"/>
    <property type="project" value="TreeGrafter"/>
</dbReference>
<evidence type="ECO:0000256" key="2">
    <source>
        <dbReference type="ARBA" id="ARBA00022884"/>
    </source>
</evidence>
<dbReference type="SUPFAM" id="SSF54768">
    <property type="entry name" value="dsRNA-binding domain-like"/>
    <property type="match status" value="2"/>
</dbReference>
<evidence type="ECO:0000259" key="5">
    <source>
        <dbReference type="PROSITE" id="PS50137"/>
    </source>
</evidence>
<dbReference type="CDD" id="cd19907">
    <property type="entry name" value="DSRM_AtDRB-like_rpt1"/>
    <property type="match status" value="1"/>
</dbReference>
<protein>
    <recommendedName>
        <fullName evidence="5">DRBM domain-containing protein</fullName>
    </recommendedName>
</protein>
<dbReference type="InterPro" id="IPR014720">
    <property type="entry name" value="dsRBD_dom"/>
</dbReference>
<dbReference type="EMBL" id="JARYMX010000002">
    <property type="protein sequence ID" value="KAJ9560439.1"/>
    <property type="molecule type" value="Genomic_DNA"/>
</dbReference>
<name>A0AA38TI46_9ASTR</name>
<feature type="compositionally biased region" description="Basic and acidic residues" evidence="4">
    <location>
        <begin position="236"/>
        <end position="249"/>
    </location>
</feature>
<dbReference type="GO" id="GO:0003725">
    <property type="term" value="F:double-stranded RNA binding"/>
    <property type="evidence" value="ECO:0007669"/>
    <property type="project" value="InterPro"/>
</dbReference>
<evidence type="ECO:0000313" key="7">
    <source>
        <dbReference type="Proteomes" id="UP001172457"/>
    </source>
</evidence>
<evidence type="ECO:0000313" key="6">
    <source>
        <dbReference type="EMBL" id="KAJ9560439.1"/>
    </source>
</evidence>
<proteinExistence type="predicted"/>
<dbReference type="InterPro" id="IPR044450">
    <property type="entry name" value="AtDRB-like_DSRM_1"/>
</dbReference>
<feature type="region of interest" description="Disordered" evidence="4">
    <location>
        <begin position="410"/>
        <end position="435"/>
    </location>
</feature>
<feature type="region of interest" description="Disordered" evidence="4">
    <location>
        <begin position="204"/>
        <end position="260"/>
    </location>
</feature>
<comment type="caution">
    <text evidence="6">The sequence shown here is derived from an EMBL/GenBank/DDBJ whole genome shotgun (WGS) entry which is preliminary data.</text>
</comment>
<dbReference type="Proteomes" id="UP001172457">
    <property type="component" value="Chromosome 2"/>
</dbReference>
<keyword evidence="1" id="KW-0677">Repeat</keyword>
<keyword evidence="7" id="KW-1185">Reference proteome</keyword>
<gene>
    <name evidence="6" type="ORF">OSB04_005599</name>
</gene>
<dbReference type="AlphaFoldDB" id="A0AA38TI46"/>
<dbReference type="PROSITE" id="PS50137">
    <property type="entry name" value="DS_RBD"/>
    <property type="match status" value="2"/>
</dbReference>
<dbReference type="PANTHER" id="PTHR11207:SF1">
    <property type="entry name" value="DOUBLE-STRANDED RNA-BINDING PROTEIN 1"/>
    <property type="match status" value="1"/>
</dbReference>
<dbReference type="PANTHER" id="PTHR11207">
    <property type="entry name" value="RIBONUCLEASE III"/>
    <property type="match status" value="1"/>
</dbReference>
<sequence length="449" mass="47612">MVYPLYGTMAAYHAQGYLGVSNCYVFKSRLQEYAQKAGLKTPIYHTIKEGPSHQPLFRSTVVVNDESYHSLTGFLNRKAAEQSAAEIALIEVAKSGATDKSVSHPVHETGLCKNLLQEYAQKMNYAIPSYICTKDETKGRESPFSCTVDIGGIKYIGAAAKTKKEAELKAAKTALLAIQMSAPQPNRKPDTPDTGSMYTVVPTKRKAPERPVVEPEEKVKTNKRKKNRFQKRQKKRVETLGDGEVKDNDPSAAEVNGLKSNGGNVSASEVNGLMFNDPSAAEVNGLKSNAGNVLASEVNVLMFNDPSAAEVNGLNSNWENVSASEVNGLMFNDPSAAEVNGLKSNGGNVSASEVNGLVFNDPSAAEVNVLKSNGGNVSASEVKGLMSNGGSVSVSEVDGLMSNGGSVSDAEVDGLKSNGNVFKSNGGSVSDAEVDGLKSNRGERFGCVQ</sequence>
<dbReference type="Gene3D" id="3.30.160.20">
    <property type="match status" value="2"/>
</dbReference>
<feature type="compositionally biased region" description="Polar residues" evidence="4">
    <location>
        <begin position="417"/>
        <end position="428"/>
    </location>
</feature>
<evidence type="ECO:0000256" key="1">
    <source>
        <dbReference type="ARBA" id="ARBA00022737"/>
    </source>
</evidence>
<organism evidence="6 7">
    <name type="scientific">Centaurea solstitialis</name>
    <name type="common">yellow star-thistle</name>
    <dbReference type="NCBI Taxonomy" id="347529"/>
    <lineage>
        <taxon>Eukaryota</taxon>
        <taxon>Viridiplantae</taxon>
        <taxon>Streptophyta</taxon>
        <taxon>Embryophyta</taxon>
        <taxon>Tracheophyta</taxon>
        <taxon>Spermatophyta</taxon>
        <taxon>Magnoliopsida</taxon>
        <taxon>eudicotyledons</taxon>
        <taxon>Gunneridae</taxon>
        <taxon>Pentapetalae</taxon>
        <taxon>asterids</taxon>
        <taxon>campanulids</taxon>
        <taxon>Asterales</taxon>
        <taxon>Asteraceae</taxon>
        <taxon>Carduoideae</taxon>
        <taxon>Cardueae</taxon>
        <taxon>Centaureinae</taxon>
        <taxon>Centaurea</taxon>
    </lineage>
</organism>
<dbReference type="SMART" id="SM00358">
    <property type="entry name" value="DSRM"/>
    <property type="match status" value="2"/>
</dbReference>
<dbReference type="GO" id="GO:0006396">
    <property type="term" value="P:RNA processing"/>
    <property type="evidence" value="ECO:0007669"/>
    <property type="project" value="TreeGrafter"/>
</dbReference>
<dbReference type="Pfam" id="PF00035">
    <property type="entry name" value="dsrm"/>
    <property type="match status" value="2"/>
</dbReference>
<evidence type="ECO:0000256" key="3">
    <source>
        <dbReference type="PROSITE-ProRule" id="PRU00266"/>
    </source>
</evidence>
<feature type="domain" description="DRBM" evidence="5">
    <location>
        <begin position="111"/>
        <end position="180"/>
    </location>
</feature>
<evidence type="ECO:0000256" key="4">
    <source>
        <dbReference type="SAM" id="MobiDB-lite"/>
    </source>
</evidence>
<feature type="domain" description="DRBM" evidence="5">
    <location>
        <begin position="25"/>
        <end position="94"/>
    </location>
</feature>
<dbReference type="GO" id="GO:0005634">
    <property type="term" value="C:nucleus"/>
    <property type="evidence" value="ECO:0007669"/>
    <property type="project" value="TreeGrafter"/>
</dbReference>
<feature type="compositionally biased region" description="Basic residues" evidence="4">
    <location>
        <begin position="221"/>
        <end position="235"/>
    </location>
</feature>
<reference evidence="6" key="1">
    <citation type="submission" date="2023-03" db="EMBL/GenBank/DDBJ databases">
        <title>Chromosome-scale reference genome and RAD-based genetic map of yellow starthistle (Centaurea solstitialis) reveal putative structural variation and QTLs associated with invader traits.</title>
        <authorList>
            <person name="Reatini B."/>
            <person name="Cang F.A."/>
            <person name="Jiang Q."/>
            <person name="Mckibben M.T.W."/>
            <person name="Barker M.S."/>
            <person name="Rieseberg L.H."/>
            <person name="Dlugosch K.M."/>
        </authorList>
    </citation>
    <scope>NUCLEOTIDE SEQUENCE</scope>
    <source>
        <strain evidence="6">CAN-66</strain>
        <tissue evidence="6">Leaf</tissue>
    </source>
</reference>
<feature type="compositionally biased region" description="Basic and acidic residues" evidence="4">
    <location>
        <begin position="206"/>
        <end position="220"/>
    </location>
</feature>
<keyword evidence="2 3" id="KW-0694">RNA-binding</keyword>